<dbReference type="SUPFAM" id="SSF54631">
    <property type="entry name" value="CBS-domain pair"/>
    <property type="match status" value="1"/>
</dbReference>
<dbReference type="PANTHER" id="PTHR43080">
    <property type="entry name" value="CBS DOMAIN-CONTAINING PROTEIN CBSX3, MITOCHONDRIAL"/>
    <property type="match status" value="1"/>
</dbReference>
<reference evidence="4 5" key="1">
    <citation type="submission" date="2021-01" db="EMBL/GenBank/DDBJ databases">
        <title>WGS of actinomycetes isolated from Thailand.</title>
        <authorList>
            <person name="Thawai C."/>
        </authorList>
    </citation>
    <scope>NUCLEOTIDE SEQUENCE [LARGE SCALE GENOMIC DNA]</scope>
    <source>
        <strain evidence="4 5">LPG 2</strain>
    </source>
</reference>
<gene>
    <name evidence="4" type="ORF">JK358_37220</name>
</gene>
<dbReference type="RefSeq" id="WP_201958160.1">
    <property type="nucleotide sequence ID" value="NZ_JAERRJ010000023.1"/>
</dbReference>
<protein>
    <submittedName>
        <fullName evidence="4">CBS domain-containing protein</fullName>
    </submittedName>
</protein>
<accession>A0ABS1MHB3</accession>
<dbReference type="PANTHER" id="PTHR43080:SF2">
    <property type="entry name" value="CBS DOMAIN-CONTAINING PROTEIN"/>
    <property type="match status" value="1"/>
</dbReference>
<evidence type="ECO:0000256" key="2">
    <source>
        <dbReference type="PROSITE-ProRule" id="PRU00703"/>
    </source>
</evidence>
<comment type="caution">
    <text evidence="4">The sequence shown here is derived from an EMBL/GenBank/DDBJ whole genome shotgun (WGS) entry which is preliminary data.</text>
</comment>
<feature type="domain" description="CBS" evidence="3">
    <location>
        <begin position="94"/>
        <end position="154"/>
    </location>
</feature>
<dbReference type="Gene3D" id="3.10.580.10">
    <property type="entry name" value="CBS-domain"/>
    <property type="match status" value="1"/>
</dbReference>
<dbReference type="CDD" id="cd17788">
    <property type="entry name" value="CBS_pair_bac"/>
    <property type="match status" value="1"/>
</dbReference>
<proteinExistence type="predicted"/>
<feature type="domain" description="CBS" evidence="3">
    <location>
        <begin position="1"/>
        <end position="63"/>
    </location>
</feature>
<dbReference type="PROSITE" id="PS51371">
    <property type="entry name" value="CBS"/>
    <property type="match status" value="2"/>
</dbReference>
<name>A0ABS1MHB3_9NOCA</name>
<evidence type="ECO:0000313" key="5">
    <source>
        <dbReference type="Proteomes" id="UP000602198"/>
    </source>
</evidence>
<evidence type="ECO:0000259" key="3">
    <source>
        <dbReference type="PROSITE" id="PS51371"/>
    </source>
</evidence>
<dbReference type="Proteomes" id="UP000602198">
    <property type="component" value="Unassembled WGS sequence"/>
</dbReference>
<evidence type="ECO:0000313" key="4">
    <source>
        <dbReference type="EMBL" id="MBL1080053.1"/>
    </source>
</evidence>
<dbReference type="InterPro" id="IPR000644">
    <property type="entry name" value="CBS_dom"/>
</dbReference>
<keyword evidence="5" id="KW-1185">Reference proteome</keyword>
<dbReference type="InterPro" id="IPR046342">
    <property type="entry name" value="CBS_dom_sf"/>
</dbReference>
<sequence length="154" mass="16241">MQAHEIAISLPTIRVGDPVAKAVRLMVVKRLPGIIVVDDAGRPIAVLPGTQVLRLAIPSSYQSDPALARTIDEVHADLFWQVPGSRTVGDCLPAQSAKPASVRPDATLLEIAALMAHRHSPLVAVVDAKRTLVGAVTLERLLASLAVAGPDDDQ</sequence>
<dbReference type="EMBL" id="JAERRJ010000023">
    <property type="protein sequence ID" value="MBL1080053.1"/>
    <property type="molecule type" value="Genomic_DNA"/>
</dbReference>
<dbReference type="Pfam" id="PF00571">
    <property type="entry name" value="CBS"/>
    <property type="match status" value="2"/>
</dbReference>
<dbReference type="InterPro" id="IPR051257">
    <property type="entry name" value="Diverse_CBS-Domain"/>
</dbReference>
<evidence type="ECO:0000256" key="1">
    <source>
        <dbReference type="ARBA" id="ARBA00023122"/>
    </source>
</evidence>
<keyword evidence="1 2" id="KW-0129">CBS domain</keyword>
<organism evidence="4 5">
    <name type="scientific">Nocardia acididurans</name>
    <dbReference type="NCBI Taxonomy" id="2802282"/>
    <lineage>
        <taxon>Bacteria</taxon>
        <taxon>Bacillati</taxon>
        <taxon>Actinomycetota</taxon>
        <taxon>Actinomycetes</taxon>
        <taxon>Mycobacteriales</taxon>
        <taxon>Nocardiaceae</taxon>
        <taxon>Nocardia</taxon>
    </lineage>
</organism>
<dbReference type="SMART" id="SM00116">
    <property type="entry name" value="CBS"/>
    <property type="match status" value="2"/>
</dbReference>